<gene>
    <name evidence="2" type="ORF">PR003_g1018</name>
</gene>
<keyword evidence="3" id="KW-1185">Reference proteome</keyword>
<dbReference type="Proteomes" id="UP000434957">
    <property type="component" value="Unassembled WGS sequence"/>
</dbReference>
<dbReference type="EMBL" id="QXFT01000026">
    <property type="protein sequence ID" value="KAE9358912.1"/>
    <property type="molecule type" value="Genomic_DNA"/>
</dbReference>
<protein>
    <submittedName>
        <fullName evidence="2">Uncharacterized protein</fullName>
    </submittedName>
</protein>
<evidence type="ECO:0000313" key="2">
    <source>
        <dbReference type="EMBL" id="KAE9358912.1"/>
    </source>
</evidence>
<dbReference type="AlphaFoldDB" id="A0A6A4G384"/>
<evidence type="ECO:0000313" key="3">
    <source>
        <dbReference type="Proteomes" id="UP000434957"/>
    </source>
</evidence>
<organism evidence="2 3">
    <name type="scientific">Phytophthora rubi</name>
    <dbReference type="NCBI Taxonomy" id="129364"/>
    <lineage>
        <taxon>Eukaryota</taxon>
        <taxon>Sar</taxon>
        <taxon>Stramenopiles</taxon>
        <taxon>Oomycota</taxon>
        <taxon>Peronosporomycetes</taxon>
        <taxon>Peronosporales</taxon>
        <taxon>Peronosporaceae</taxon>
        <taxon>Phytophthora</taxon>
    </lineage>
</organism>
<feature type="region of interest" description="Disordered" evidence="1">
    <location>
        <begin position="64"/>
        <end position="85"/>
    </location>
</feature>
<sequence length="85" mass="9123">MQVLLEHNRAEVRRNHSSICAVELKSPGGPISGQRGDRASRSSAPANQIAPVSIERARIGHDWTTTTPTWSQSFQGAGVQPTACT</sequence>
<comment type="caution">
    <text evidence="2">The sequence shown here is derived from an EMBL/GenBank/DDBJ whole genome shotgun (WGS) entry which is preliminary data.</text>
</comment>
<reference evidence="2 3" key="1">
    <citation type="submission" date="2018-08" db="EMBL/GenBank/DDBJ databases">
        <title>Genomic investigation of the strawberry pathogen Phytophthora fragariae indicates pathogenicity is determined by transcriptional variation in three key races.</title>
        <authorList>
            <person name="Adams T.M."/>
            <person name="Armitage A.D."/>
            <person name="Sobczyk M.K."/>
            <person name="Bates H.J."/>
            <person name="Dunwell J.M."/>
            <person name="Nellist C.F."/>
            <person name="Harrison R.J."/>
        </authorList>
    </citation>
    <scope>NUCLEOTIDE SEQUENCE [LARGE SCALE GENOMIC DNA]</scope>
    <source>
        <strain evidence="2 3">SCRP333</strain>
    </source>
</reference>
<feature type="compositionally biased region" description="Polar residues" evidence="1">
    <location>
        <begin position="64"/>
        <end position="75"/>
    </location>
</feature>
<evidence type="ECO:0000256" key="1">
    <source>
        <dbReference type="SAM" id="MobiDB-lite"/>
    </source>
</evidence>
<feature type="region of interest" description="Disordered" evidence="1">
    <location>
        <begin position="23"/>
        <end position="48"/>
    </location>
</feature>
<name>A0A6A4G384_9STRA</name>
<accession>A0A6A4G384</accession>
<proteinExistence type="predicted"/>